<dbReference type="AlphaFoldDB" id="Q8TTE8"/>
<sequence length="70" mass="8493">MFSIYTEKQELPLFRFESMDRRQSFMNKMEFSGVPLKKDYHSPLFHKKVIIHRSFLKNKIVVEVVTELDQ</sequence>
<organism evidence="1 2">
    <name type="scientific">Methanosarcina acetivorans (strain ATCC 35395 / DSM 2834 / JCM 12185 / C2A)</name>
    <dbReference type="NCBI Taxonomy" id="188937"/>
    <lineage>
        <taxon>Archaea</taxon>
        <taxon>Methanobacteriati</taxon>
        <taxon>Methanobacteriota</taxon>
        <taxon>Stenosarchaea group</taxon>
        <taxon>Methanomicrobia</taxon>
        <taxon>Methanosarcinales</taxon>
        <taxon>Methanosarcinaceae</taxon>
        <taxon>Methanosarcina</taxon>
    </lineage>
</organism>
<dbReference type="EnsemblBacteria" id="AAM03933">
    <property type="protein sequence ID" value="AAM03933"/>
    <property type="gene ID" value="MA_0489"/>
</dbReference>
<reference evidence="1 2" key="1">
    <citation type="journal article" date="2002" name="Genome Res.">
        <title>The genome of Methanosarcina acetivorans reveals extensive metabolic and physiological diversity.</title>
        <authorList>
            <person name="Galagan J.E."/>
            <person name="Nusbaum C."/>
            <person name="Roy A."/>
            <person name="Endrizzi M.G."/>
            <person name="Macdonald P."/>
            <person name="FitzHugh W."/>
            <person name="Calvo S."/>
            <person name="Engels R."/>
            <person name="Smirnov S."/>
            <person name="Atnoor D."/>
            <person name="Brown A."/>
            <person name="Allen N."/>
            <person name="Naylor J."/>
            <person name="Stange-Thomann N."/>
            <person name="DeArellano K."/>
            <person name="Johnson R."/>
            <person name="Linton L."/>
            <person name="McEwan P."/>
            <person name="McKernan K."/>
            <person name="Talamas J."/>
            <person name="Tirrell A."/>
            <person name="Ye W."/>
            <person name="Zimmer A."/>
            <person name="Barber R.D."/>
            <person name="Cann I."/>
            <person name="Graham D.E."/>
            <person name="Grahame D.A."/>
            <person name="Guss A."/>
            <person name="Hedderich R."/>
            <person name="Ingram-Smith C."/>
            <person name="Kuettner C.H."/>
            <person name="Krzycki J.A."/>
            <person name="Leigh J.A."/>
            <person name="Li W."/>
            <person name="Liu J."/>
            <person name="Mukhopadhyay B."/>
            <person name="Reeve J.N."/>
            <person name="Smith K."/>
            <person name="Springer T.A."/>
            <person name="Umayam L.A."/>
            <person name="White O."/>
            <person name="White R.H."/>
            <person name="de Macario E.C."/>
            <person name="Ferry J.G."/>
            <person name="Jarrell K.F."/>
            <person name="Jing H."/>
            <person name="Macario A.J.L."/>
            <person name="Paulsen I."/>
            <person name="Pritchett M."/>
            <person name="Sowers K.R."/>
            <person name="Swanson R.V."/>
            <person name="Zinder S.H."/>
            <person name="Lander E."/>
            <person name="Metcalf W.W."/>
            <person name="Birren B."/>
        </authorList>
    </citation>
    <scope>NUCLEOTIDE SEQUENCE [LARGE SCALE GENOMIC DNA]</scope>
    <source>
        <strain evidence="2">ATCC 35395 / DSM 2834 / JCM 12185 / C2A</strain>
    </source>
</reference>
<gene>
    <name evidence="1" type="ordered locus">MA_0489</name>
</gene>
<dbReference type="InParanoid" id="Q8TTE8"/>
<proteinExistence type="predicted"/>
<name>Q8TTE8_METAC</name>
<accession>Q8TTE8</accession>
<dbReference type="EMBL" id="AE010299">
    <property type="protein sequence ID" value="AAM03933.1"/>
    <property type="molecule type" value="Genomic_DNA"/>
</dbReference>
<keyword evidence="2" id="KW-1185">Reference proteome</keyword>
<evidence type="ECO:0000313" key="1">
    <source>
        <dbReference type="EMBL" id="AAM03933.1"/>
    </source>
</evidence>
<dbReference type="Proteomes" id="UP000002487">
    <property type="component" value="Chromosome"/>
</dbReference>
<evidence type="ECO:0000313" key="2">
    <source>
        <dbReference type="Proteomes" id="UP000002487"/>
    </source>
</evidence>
<dbReference type="KEGG" id="mac:MA_0489"/>
<dbReference type="HOGENOM" id="CLU_2748119_0_0_2"/>
<protein>
    <submittedName>
        <fullName evidence="1">Uncharacterized protein</fullName>
    </submittedName>
</protein>